<comment type="caution">
    <text evidence="4">The sequence shown here is derived from an EMBL/GenBank/DDBJ whole genome shotgun (WGS) entry which is preliminary data.</text>
</comment>
<dbReference type="InterPro" id="IPR020904">
    <property type="entry name" value="Sc_DH/Rdtase_CS"/>
</dbReference>
<dbReference type="FunFam" id="3.40.50.720:FF:000084">
    <property type="entry name" value="Short-chain dehydrogenase reductase"/>
    <property type="match status" value="1"/>
</dbReference>
<evidence type="ECO:0000313" key="5">
    <source>
        <dbReference type="Proteomes" id="UP000321039"/>
    </source>
</evidence>
<evidence type="ECO:0000259" key="3">
    <source>
        <dbReference type="SMART" id="SM00822"/>
    </source>
</evidence>
<evidence type="ECO:0000256" key="1">
    <source>
        <dbReference type="ARBA" id="ARBA00006484"/>
    </source>
</evidence>
<comment type="similarity">
    <text evidence="1">Belongs to the short-chain dehydrogenases/reductases (SDR) family.</text>
</comment>
<organism evidence="4 5">
    <name type="scientific">Parahaliea maris</name>
    <dbReference type="NCBI Taxonomy" id="2716870"/>
    <lineage>
        <taxon>Bacteria</taxon>
        <taxon>Pseudomonadati</taxon>
        <taxon>Pseudomonadota</taxon>
        <taxon>Gammaproteobacteria</taxon>
        <taxon>Cellvibrionales</taxon>
        <taxon>Halieaceae</taxon>
        <taxon>Parahaliea</taxon>
    </lineage>
</organism>
<reference evidence="4 5" key="1">
    <citation type="submission" date="2019-08" db="EMBL/GenBank/DDBJ databases">
        <title>Parahaliea maris sp. nov., isolated from the surface seawater.</title>
        <authorList>
            <person name="Liu Y."/>
        </authorList>
    </citation>
    <scope>NUCLEOTIDE SEQUENCE [LARGE SCALE GENOMIC DNA]</scope>
    <source>
        <strain evidence="4 5">HSLHS9</strain>
    </source>
</reference>
<feature type="domain" description="Ketoreductase" evidence="3">
    <location>
        <begin position="12"/>
        <end position="194"/>
    </location>
</feature>
<keyword evidence="2 4" id="KW-0560">Oxidoreductase</keyword>
<dbReference type="Pfam" id="PF13561">
    <property type="entry name" value="adh_short_C2"/>
    <property type="match status" value="1"/>
</dbReference>
<dbReference type="PRINTS" id="PR00081">
    <property type="entry name" value="GDHRDH"/>
</dbReference>
<name>A0A5C8ZN10_9GAMM</name>
<dbReference type="PANTHER" id="PTHR43639">
    <property type="entry name" value="OXIDOREDUCTASE, SHORT-CHAIN DEHYDROGENASE/REDUCTASE FAMILY (AFU_ORTHOLOGUE AFUA_5G02870)"/>
    <property type="match status" value="1"/>
</dbReference>
<evidence type="ECO:0000256" key="2">
    <source>
        <dbReference type="ARBA" id="ARBA00023002"/>
    </source>
</evidence>
<keyword evidence="5" id="KW-1185">Reference proteome</keyword>
<dbReference type="PANTHER" id="PTHR43639:SF1">
    <property type="entry name" value="SHORT-CHAIN DEHYDROGENASE_REDUCTASE FAMILY PROTEIN"/>
    <property type="match status" value="1"/>
</dbReference>
<dbReference type="Proteomes" id="UP000321039">
    <property type="component" value="Unassembled WGS sequence"/>
</dbReference>
<dbReference type="InterPro" id="IPR002347">
    <property type="entry name" value="SDR_fam"/>
</dbReference>
<dbReference type="PRINTS" id="PR00080">
    <property type="entry name" value="SDRFAMILY"/>
</dbReference>
<dbReference type="EC" id="1.1.1.47" evidence="4"/>
<protein>
    <submittedName>
        <fullName evidence="4">Glucose 1-dehydrogenase</fullName>
        <ecNumber evidence="4">1.1.1.47</ecNumber>
    </submittedName>
</protein>
<sequence>MALLDKFRLDGKVALITGGGKGIGAGCARAFAEVGARVVIAARTRSDLDRVAAEVAELGSEALVVEADVMQFDQLRALGPKAMEHFGRLDILVNNAGGFPPKPAAQISAEEFEQTFRFNVSTAYELSRVCAPLMVESVGSGCILNISSVAGRYPTPCFSAYGTAKAAMSFLTRELAQEYAPKVRVNAIAVGSTKTDALNLVLTDEVERTMVELTPMARLGEVEDVAVGALYLCSPAAAYVTGDVLGVNGGLERLNMQMPRAWGGVG</sequence>
<dbReference type="NCBIfam" id="NF005559">
    <property type="entry name" value="PRK07231.1"/>
    <property type="match status" value="1"/>
</dbReference>
<accession>A0A5C8ZN10</accession>
<dbReference type="SUPFAM" id="SSF51735">
    <property type="entry name" value="NAD(P)-binding Rossmann-fold domains"/>
    <property type="match status" value="1"/>
</dbReference>
<dbReference type="RefSeq" id="WP_148070097.1">
    <property type="nucleotide sequence ID" value="NZ_VRZA01000009.1"/>
</dbReference>
<dbReference type="InterPro" id="IPR057326">
    <property type="entry name" value="KR_dom"/>
</dbReference>
<evidence type="ECO:0000313" key="4">
    <source>
        <dbReference type="EMBL" id="TXS89848.1"/>
    </source>
</evidence>
<gene>
    <name evidence="4" type="ORF">FV139_19140</name>
</gene>
<dbReference type="EMBL" id="VRZA01000009">
    <property type="protein sequence ID" value="TXS89848.1"/>
    <property type="molecule type" value="Genomic_DNA"/>
</dbReference>
<dbReference type="InterPro" id="IPR036291">
    <property type="entry name" value="NAD(P)-bd_dom_sf"/>
</dbReference>
<dbReference type="GO" id="GO:0047936">
    <property type="term" value="F:glucose 1-dehydrogenase [NAD(P)+] activity"/>
    <property type="evidence" value="ECO:0007669"/>
    <property type="project" value="UniProtKB-EC"/>
</dbReference>
<dbReference type="SMART" id="SM00822">
    <property type="entry name" value="PKS_KR"/>
    <property type="match status" value="1"/>
</dbReference>
<dbReference type="Gene3D" id="3.40.50.720">
    <property type="entry name" value="NAD(P)-binding Rossmann-like Domain"/>
    <property type="match status" value="1"/>
</dbReference>
<dbReference type="AlphaFoldDB" id="A0A5C8ZN10"/>
<dbReference type="PROSITE" id="PS00061">
    <property type="entry name" value="ADH_SHORT"/>
    <property type="match status" value="1"/>
</dbReference>
<proteinExistence type="inferred from homology"/>